<gene>
    <name evidence="4" type="ORF">L0P92_12980</name>
</gene>
<keyword evidence="2 3" id="KW-0040">ANK repeat</keyword>
<evidence type="ECO:0000313" key="4">
    <source>
        <dbReference type="EMBL" id="MCF1594477.1"/>
    </source>
</evidence>
<dbReference type="InterPro" id="IPR015068">
    <property type="entry name" value="DUF1877"/>
</dbReference>
<evidence type="ECO:0000256" key="1">
    <source>
        <dbReference type="ARBA" id="ARBA00022737"/>
    </source>
</evidence>
<reference evidence="4" key="1">
    <citation type="submission" date="2022-01" db="EMBL/GenBank/DDBJ databases">
        <title>Draft Genome Sequences of Seven Type Strains of the Genus Streptomyces.</title>
        <authorList>
            <person name="Aziz S."/>
            <person name="Coretto E."/>
            <person name="Chronakova A."/>
            <person name="Sproer C."/>
            <person name="Huber K."/>
            <person name="Nouioui I."/>
            <person name="Gross H."/>
        </authorList>
    </citation>
    <scope>NUCLEOTIDE SEQUENCE</scope>
    <source>
        <strain evidence="4">DSM 103493</strain>
    </source>
</reference>
<sequence>MGMYISFIGATTEELDRAVKAPDRAEDDVDELFGGDDSTVPGRPSAELDKMWDGLQFLLGEAGVGREFMMEGFLIVEEGTLFGWSVEQVEAVARQLRATPWERLAPHFDPERMIKEKVYPHVWDVAPQSELEWLESAYGDLVEFFGAAADRGLGAFMTFTAGADVNARFTGAHRETPLHWAASTDDVPVLDALLDLGADIEADGAVIGGGTPLADAVAFGQWRCARRLVERGARTTLWQAAALGAADRVAACLTSETDPPTAEDITNALWCACHGGQRETAEHLLRRGGDVNWVGHDRLTALDAADRAGHGTLVGWLREQGAKSAAELV</sequence>
<feature type="repeat" description="ANK" evidence="3">
    <location>
        <begin position="173"/>
        <end position="205"/>
    </location>
</feature>
<dbReference type="AlphaFoldDB" id="A0A9X1TKL0"/>
<dbReference type="Pfam" id="PF08974">
    <property type="entry name" value="DUF1877"/>
    <property type="match status" value="1"/>
</dbReference>
<protein>
    <submittedName>
        <fullName evidence="4">DUF1877 family protein</fullName>
    </submittedName>
</protein>
<dbReference type="Gene3D" id="3.40.1760.10">
    <property type="entry name" value="YfbM-like super family"/>
    <property type="match status" value="1"/>
</dbReference>
<dbReference type="PANTHER" id="PTHR24171">
    <property type="entry name" value="ANKYRIN REPEAT DOMAIN-CONTAINING PROTEIN 39-RELATED"/>
    <property type="match status" value="1"/>
</dbReference>
<dbReference type="RefSeq" id="WP_234762729.1">
    <property type="nucleotide sequence ID" value="NZ_JAKEIP010000038.1"/>
</dbReference>
<dbReference type="Gene3D" id="1.25.40.20">
    <property type="entry name" value="Ankyrin repeat-containing domain"/>
    <property type="match status" value="2"/>
</dbReference>
<proteinExistence type="predicted"/>
<evidence type="ECO:0000256" key="2">
    <source>
        <dbReference type="ARBA" id="ARBA00023043"/>
    </source>
</evidence>
<dbReference type="InterPro" id="IPR036770">
    <property type="entry name" value="Ankyrin_rpt-contain_sf"/>
</dbReference>
<dbReference type="InterPro" id="IPR002110">
    <property type="entry name" value="Ankyrin_rpt"/>
</dbReference>
<dbReference type="SMART" id="SM00248">
    <property type="entry name" value="ANK"/>
    <property type="match status" value="3"/>
</dbReference>
<organism evidence="4 5">
    <name type="scientific">Streptomyces muensis</name>
    <dbReference type="NCBI Taxonomy" id="1077944"/>
    <lineage>
        <taxon>Bacteria</taxon>
        <taxon>Bacillati</taxon>
        <taxon>Actinomycetota</taxon>
        <taxon>Actinomycetes</taxon>
        <taxon>Kitasatosporales</taxon>
        <taxon>Streptomycetaceae</taxon>
        <taxon>Streptomyces</taxon>
    </lineage>
</organism>
<keyword evidence="5" id="KW-1185">Reference proteome</keyword>
<dbReference type="Pfam" id="PF12796">
    <property type="entry name" value="Ank_2"/>
    <property type="match status" value="1"/>
</dbReference>
<dbReference type="EMBL" id="JAKEIP010000038">
    <property type="protein sequence ID" value="MCF1594477.1"/>
    <property type="molecule type" value="Genomic_DNA"/>
</dbReference>
<dbReference type="SUPFAM" id="SSF48403">
    <property type="entry name" value="Ankyrin repeat"/>
    <property type="match status" value="1"/>
</dbReference>
<dbReference type="PROSITE" id="PS50297">
    <property type="entry name" value="ANK_REP_REGION"/>
    <property type="match status" value="1"/>
</dbReference>
<comment type="caution">
    <text evidence="4">The sequence shown here is derived from an EMBL/GenBank/DDBJ whole genome shotgun (WGS) entry which is preliminary data.</text>
</comment>
<evidence type="ECO:0000313" key="5">
    <source>
        <dbReference type="Proteomes" id="UP001139384"/>
    </source>
</evidence>
<keyword evidence="1" id="KW-0677">Repeat</keyword>
<name>A0A9X1TKL0_STRM4</name>
<dbReference type="Pfam" id="PF00023">
    <property type="entry name" value="Ank"/>
    <property type="match status" value="1"/>
</dbReference>
<dbReference type="PROSITE" id="PS50088">
    <property type="entry name" value="ANK_REPEAT"/>
    <property type="match status" value="1"/>
</dbReference>
<dbReference type="SUPFAM" id="SSF111069">
    <property type="entry name" value="Hypothetical protein yfbM"/>
    <property type="match status" value="1"/>
</dbReference>
<dbReference type="Proteomes" id="UP001139384">
    <property type="component" value="Unassembled WGS sequence"/>
</dbReference>
<dbReference type="InterPro" id="IPR035944">
    <property type="entry name" value="YfbM-like_sf"/>
</dbReference>
<evidence type="ECO:0000256" key="3">
    <source>
        <dbReference type="PROSITE-ProRule" id="PRU00023"/>
    </source>
</evidence>
<accession>A0A9X1TKL0</accession>